<sequence>MNKSRLGECKKYNPGRGERLVRARHTLLNMAFFDDNRDTLAAELFSKKPLAPRTTDPTPSTQGLRQKFIKLERLRKQELARWWDITTLKRYLEIKQVPRGLRVIIFPSFEDLDPDLLGEWEHLISSTSFSMINILIKHSDRKRTKLLLDITSLEEEIKNLNLPEATDKNYTIMREILTGYQLYIKDKKMRKLVRDDNDYKNGRIYTFARKFDQGLGFCPSSKPDYTNIHIDLFKFIRNLKLKKFFHNKPDTNKNAHTAPPTCNQTIGDLQDIHTVLSLDNTSSPSPSFDELLVQLNVIPNLDVNSGLKPNSMFVPTLPPDNHIDVFYQAVSTELYNLEDKRSTRTHRPSNNLNSEELRALHKLSICPDIVIREADKGGNVVVMNRSDYVAEIDRQLNDTQAYSLLPSNPLSNITSMIKKKLTFWRNHCLLTDLEYRFLYIEAPRAPCIYILPKVHKPGGFPPGRPIISGIGSPTEHISEYIDSFLQPLVHNLPSYIQDTRDLLCQLEDIDWSEDFMFVCLDVSSLYTSIPLERGLEMLQRTLNTRDATLFDHTRMLLDLTRLVLENNVFLHDGRWYRQCQGVAMGAKFSPSYANLYMGQFEKKHLWSNCPPDLTEHILYWGRYIDDILAIWTGNVSDLNILIKHLNTNDFNLVFTHKMDTTKIEFLDLLLYITDNKIMSRLYRKPTACNSVLHAHSAHPLSQIRAIPYGEMGEPHSSNTYHLNYIICVSFDRKEYPPFRLLNMAFFDDNRDTLAAELFSKKPLAPRTTDPTPSTQGLRQKFIKLERLRKQELARWWDITTLKRYLEIKQVPRGLRVIIFPSFEDLDPDLLGEWEHLISSTSFSMINILIKHSDRKRTKLLLDITSLEEEIKNLNLPEATDKNYTIMREILTGYQLYIKDKKMRKLVRDDNDYKNGRIYTFARKFDQGLGFCPSSKPDYTNIHIDLFKFIRNLKLKKFFHNKPDTNKNAHTAPPTCNQTIGDLQDIHTVLSLDNTSSPSPSFDELLVQLNVIPNLDVNSGLKPNSMFVPTLPPDNHIDVFYQAVSTELYNLEDKRSTRTHRPSNNLNSEELRALHKLSICPDIVIREADKGGNVVVMNRSDYVAEIDRQLNDTQAYSLLPSNPLSNITSMIKKKLTFWRNHCLLTDLEYRFLYIEAPRAPCIYILPKVHKPGGFPPGRPIISGIGSPTEHISEYIDSFLQPLVHNLPSYIQDTRDLLCQLEDIDWSEDFMFVCLDVSSLYTSIPLERGLEMLQRTLNTRDATLFDHTRMLLDLTRLVLENNVFLHDGRWYRQCQGVAMGAKFSPSYANLYMGQFEKKHLWSNCPPDLTEHILYWGRYIDDILAIWTGNVSDLNILIKHLNTNDFNLVFTHKMDTTKIEFLDLLLYITDNKIMSRLYRKPTACNSVLHAHSAHPLSQIRAIPYGEMIYIQDGRRFHPFSPVTPKRVVSAAYLT</sequence>
<evidence type="ECO:0000313" key="2">
    <source>
        <dbReference type="EMBL" id="KAJ1165873.1"/>
    </source>
</evidence>
<dbReference type="InterPro" id="IPR000477">
    <property type="entry name" value="RT_dom"/>
</dbReference>
<dbReference type="PROSITE" id="PS50878">
    <property type="entry name" value="RT_POL"/>
    <property type="match status" value="2"/>
</dbReference>
<name>A0AAV7SP87_PLEWA</name>
<feature type="domain" description="Reverse transcriptase" evidence="1">
    <location>
        <begin position="398"/>
        <end position="674"/>
    </location>
</feature>
<protein>
    <recommendedName>
        <fullName evidence="1">Reverse transcriptase domain-containing protein</fullName>
    </recommendedName>
</protein>
<comment type="caution">
    <text evidence="2">The sequence shown here is derived from an EMBL/GenBank/DDBJ whole genome shotgun (WGS) entry which is preliminary data.</text>
</comment>
<keyword evidence="3" id="KW-1185">Reference proteome</keyword>
<dbReference type="PANTHER" id="PTHR21301:SF12">
    <property type="match status" value="1"/>
</dbReference>
<gene>
    <name evidence="2" type="ORF">NDU88_006290</name>
</gene>
<reference evidence="2" key="1">
    <citation type="journal article" date="2022" name="bioRxiv">
        <title>Sequencing and chromosome-scale assembly of the giantPleurodeles waltlgenome.</title>
        <authorList>
            <person name="Brown T."/>
            <person name="Elewa A."/>
            <person name="Iarovenko S."/>
            <person name="Subramanian E."/>
            <person name="Araus A.J."/>
            <person name="Petzold A."/>
            <person name="Susuki M."/>
            <person name="Suzuki K.-i.T."/>
            <person name="Hayashi T."/>
            <person name="Toyoda A."/>
            <person name="Oliveira C."/>
            <person name="Osipova E."/>
            <person name="Leigh N.D."/>
            <person name="Simon A."/>
            <person name="Yun M.H."/>
        </authorList>
    </citation>
    <scope>NUCLEOTIDE SEQUENCE</scope>
    <source>
        <strain evidence="2">20211129_DDA</strain>
        <tissue evidence="2">Liver</tissue>
    </source>
</reference>
<dbReference type="Proteomes" id="UP001066276">
    <property type="component" value="Chromosome 4_2"/>
</dbReference>
<proteinExistence type="predicted"/>
<dbReference type="EMBL" id="JANPWB010000008">
    <property type="protein sequence ID" value="KAJ1165873.1"/>
    <property type="molecule type" value="Genomic_DNA"/>
</dbReference>
<evidence type="ECO:0000259" key="1">
    <source>
        <dbReference type="PROSITE" id="PS50878"/>
    </source>
</evidence>
<feature type="domain" description="Reverse transcriptase" evidence="1">
    <location>
        <begin position="1111"/>
        <end position="1387"/>
    </location>
</feature>
<organism evidence="2 3">
    <name type="scientific">Pleurodeles waltl</name>
    <name type="common">Iberian ribbed newt</name>
    <dbReference type="NCBI Taxonomy" id="8319"/>
    <lineage>
        <taxon>Eukaryota</taxon>
        <taxon>Metazoa</taxon>
        <taxon>Chordata</taxon>
        <taxon>Craniata</taxon>
        <taxon>Vertebrata</taxon>
        <taxon>Euteleostomi</taxon>
        <taxon>Amphibia</taxon>
        <taxon>Batrachia</taxon>
        <taxon>Caudata</taxon>
        <taxon>Salamandroidea</taxon>
        <taxon>Salamandridae</taxon>
        <taxon>Pleurodelinae</taxon>
        <taxon>Pleurodeles</taxon>
    </lineage>
</organism>
<accession>A0AAV7SP87</accession>
<evidence type="ECO:0000313" key="3">
    <source>
        <dbReference type="Proteomes" id="UP001066276"/>
    </source>
</evidence>
<dbReference type="PANTHER" id="PTHR21301">
    <property type="entry name" value="REVERSE TRANSCRIPTASE"/>
    <property type="match status" value="1"/>
</dbReference>